<evidence type="ECO:0000256" key="3">
    <source>
        <dbReference type="ARBA" id="ARBA00022723"/>
    </source>
</evidence>
<dbReference type="InterPro" id="IPR008168">
    <property type="entry name" value="Cyt_C_IC"/>
</dbReference>
<reference evidence="7" key="1">
    <citation type="submission" date="2018-06" db="EMBL/GenBank/DDBJ databases">
        <authorList>
            <person name="Zhirakovskaya E."/>
        </authorList>
    </citation>
    <scope>NUCLEOTIDE SEQUENCE</scope>
</reference>
<dbReference type="Pfam" id="PF13442">
    <property type="entry name" value="Cytochrome_CBB3"/>
    <property type="match status" value="1"/>
</dbReference>
<dbReference type="GO" id="GO:0009055">
    <property type="term" value="F:electron transfer activity"/>
    <property type="evidence" value="ECO:0007669"/>
    <property type="project" value="InterPro"/>
</dbReference>
<evidence type="ECO:0000313" key="7">
    <source>
        <dbReference type="EMBL" id="VAV84763.1"/>
    </source>
</evidence>
<dbReference type="InterPro" id="IPR036909">
    <property type="entry name" value="Cyt_c-like_dom_sf"/>
</dbReference>
<accession>A0A3B0RJR9</accession>
<keyword evidence="5" id="KW-0408">Iron</keyword>
<sequence>MRKFIIMAVAVVAMAFAGQAMASDGAGIFSSKCAMCHGQGGAGSTMAPALKGNAFIKGDAGAISSTIKEGRSGGAKKYSNFPIAMPSFGSQLSGGDVDAVVKYLKSL</sequence>
<feature type="domain" description="Cytochrome c" evidence="6">
    <location>
        <begin position="20"/>
        <end position="107"/>
    </location>
</feature>
<dbReference type="InterPro" id="IPR051459">
    <property type="entry name" value="Cytochrome_c-type_DH"/>
</dbReference>
<dbReference type="PRINTS" id="PR00605">
    <property type="entry name" value="CYTCHROMECIC"/>
</dbReference>
<dbReference type="PROSITE" id="PS51007">
    <property type="entry name" value="CYTC"/>
    <property type="match status" value="1"/>
</dbReference>
<keyword evidence="3" id="KW-0479">Metal-binding</keyword>
<keyword evidence="4" id="KW-0249">Electron transport</keyword>
<name>A0A3B0RJR9_9ZZZZ</name>
<dbReference type="AlphaFoldDB" id="A0A3B0RJR9"/>
<evidence type="ECO:0000256" key="2">
    <source>
        <dbReference type="ARBA" id="ARBA00022617"/>
    </source>
</evidence>
<keyword evidence="1" id="KW-0813">Transport</keyword>
<organism evidence="7">
    <name type="scientific">hydrothermal vent metagenome</name>
    <dbReference type="NCBI Taxonomy" id="652676"/>
    <lineage>
        <taxon>unclassified sequences</taxon>
        <taxon>metagenomes</taxon>
        <taxon>ecological metagenomes</taxon>
    </lineage>
</organism>
<dbReference type="PANTHER" id="PTHR35008">
    <property type="entry name" value="BLL4482 PROTEIN-RELATED"/>
    <property type="match status" value="1"/>
</dbReference>
<evidence type="ECO:0000256" key="4">
    <source>
        <dbReference type="ARBA" id="ARBA00022982"/>
    </source>
</evidence>
<gene>
    <name evidence="7" type="ORF">MNBD_DELTA01-150</name>
</gene>
<dbReference type="Gene3D" id="1.10.760.10">
    <property type="entry name" value="Cytochrome c-like domain"/>
    <property type="match status" value="1"/>
</dbReference>
<dbReference type="PANTHER" id="PTHR35008:SF8">
    <property type="entry name" value="ALCOHOL DEHYDROGENASE CYTOCHROME C SUBUNIT"/>
    <property type="match status" value="1"/>
</dbReference>
<evidence type="ECO:0000256" key="5">
    <source>
        <dbReference type="ARBA" id="ARBA00023004"/>
    </source>
</evidence>
<keyword evidence="2" id="KW-0349">Heme</keyword>
<protein>
    <recommendedName>
        <fullName evidence="6">Cytochrome c domain-containing protein</fullName>
    </recommendedName>
</protein>
<dbReference type="EMBL" id="UOEA01000072">
    <property type="protein sequence ID" value="VAV84763.1"/>
    <property type="molecule type" value="Genomic_DNA"/>
</dbReference>
<dbReference type="GO" id="GO:0020037">
    <property type="term" value="F:heme binding"/>
    <property type="evidence" value="ECO:0007669"/>
    <property type="project" value="InterPro"/>
</dbReference>
<evidence type="ECO:0000256" key="1">
    <source>
        <dbReference type="ARBA" id="ARBA00022448"/>
    </source>
</evidence>
<evidence type="ECO:0000259" key="6">
    <source>
        <dbReference type="PROSITE" id="PS51007"/>
    </source>
</evidence>
<dbReference type="InterPro" id="IPR009056">
    <property type="entry name" value="Cyt_c-like_dom"/>
</dbReference>
<proteinExistence type="predicted"/>
<dbReference type="SUPFAM" id="SSF46626">
    <property type="entry name" value="Cytochrome c"/>
    <property type="match status" value="1"/>
</dbReference>
<dbReference type="GO" id="GO:0005506">
    <property type="term" value="F:iron ion binding"/>
    <property type="evidence" value="ECO:0007669"/>
    <property type="project" value="InterPro"/>
</dbReference>